<accession>A0A915E4K3</accession>
<feature type="compositionally biased region" description="Low complexity" evidence="7">
    <location>
        <begin position="845"/>
        <end position="854"/>
    </location>
</feature>
<feature type="domain" description="ABC transmembrane type-1" evidence="9">
    <location>
        <begin position="984"/>
        <end position="1063"/>
    </location>
</feature>
<sequence length="1069" mass="120954">MDNSEEYLYDDYYDYKDNQFFIPNRFCGDRLWVEEKFGLFNNSSPVIPIFSWCFQHAILAEIPVLFFLLSLPALFIQWKSGRGIGSPLPYDNLASMKHGLTCILVGDKLFILFLSFYEWIWLRESVPLVEFCYPLLQSLTLIGIFWASEKCRIRGLVGPGIVFALGCCLWSLEYPNSTPGLSWAPIPDCKRDRFLSLLSLSGLVSYTLSTICTSLFSGSVPQRLSKNESPEFYVSFINRQFFFWFDQLVSRGNKKPVGMKLGKRESQLICAEKRLSANITVVTPLQLGMMECKWRSKQTGLETTVAYSKQHNHDNGGGYVQLVGQIDYKKLYLHNLLGSNDSLKPKKDNGKNQNAELPSIIATLFSLFKWQLIGATIVKLCSDLLSFANPLLLSELIAYIENPNAAWWYGYGIALGLFIASELRSIFLNNYFLIMNSAGVEIQSVLTAAVYAKTLKLSNAARQGRTVGEIVNLMAIDSSADWSGPIFAVPNNWLVSAWRPGNYGSFDPVQFVRVYYVKRWQVKQMLLKDERLKMTNEVLNGIRVIKLRKEVELIQRASLVRIFTEVLNISSPFLVAIVTFTFVCVADLFSQLRMPMIIVAELIGQTIQTIVSNRRLKSFMVEEEMDESAVERDFDPEYERAIDVEFASFDWRGDRELEACPPPPPSLCSAAHSPTLHTQQHPIARKTSLLCALLGEMHKIHGYVGVRGTLAYCPQQSWIQNRSVRANIIFSIDNNGLEGSQDWDYDVALYNRVLDACSLRQDLDVLPDGDLTEIGEKGINLSADVYLLDDPLSAVDAIVGKHLFNKAIGPNSMLAEDNQIKKMGTYSELLEDPQAANSIVYLEQTESTRSSTETEMAENADMESEPSSEGTSIKSRKKSMASNKSRKKSSQKPTETIKMIKDERAETGRVKFGVYMQYFKAMKGYMFGGFMLFIVLNSLFNVLNSFWLSDWSDDNTAFSDPSKSVPLVNDWLFGKEFDIIDLRLGVLVVIIISTPLFILIDIPITIIYILILRYFISTSRQLQRLTSITRSPLYATFTETIQGVTSVRAYGVTAKFFDEFCKKASYKLS</sequence>
<feature type="transmembrane region" description="Helical" evidence="8">
    <location>
        <begin position="566"/>
        <end position="588"/>
    </location>
</feature>
<dbReference type="PANTHER" id="PTHR24223">
    <property type="entry name" value="ATP-BINDING CASSETTE SUB-FAMILY C"/>
    <property type="match status" value="1"/>
</dbReference>
<keyword evidence="4" id="KW-0067">ATP-binding</keyword>
<keyword evidence="5 8" id="KW-1133">Transmembrane helix</keyword>
<evidence type="ECO:0000259" key="9">
    <source>
        <dbReference type="PROSITE" id="PS50929"/>
    </source>
</evidence>
<dbReference type="PANTHER" id="PTHR24223:SF415">
    <property type="entry name" value="FI20190P1"/>
    <property type="match status" value="1"/>
</dbReference>
<dbReference type="Pfam" id="PF00664">
    <property type="entry name" value="ABC_membrane"/>
    <property type="match status" value="2"/>
</dbReference>
<evidence type="ECO:0000256" key="1">
    <source>
        <dbReference type="ARBA" id="ARBA00022448"/>
    </source>
</evidence>
<keyword evidence="1" id="KW-0813">Transport</keyword>
<dbReference type="PROSITE" id="PS50929">
    <property type="entry name" value="ABC_TM1F"/>
    <property type="match status" value="2"/>
</dbReference>
<evidence type="ECO:0000313" key="10">
    <source>
        <dbReference type="Proteomes" id="UP000887574"/>
    </source>
</evidence>
<feature type="transmembrane region" description="Helical" evidence="8">
    <location>
        <begin position="406"/>
        <end position="427"/>
    </location>
</feature>
<evidence type="ECO:0000256" key="2">
    <source>
        <dbReference type="ARBA" id="ARBA00022692"/>
    </source>
</evidence>
<feature type="compositionally biased region" description="Basic residues" evidence="7">
    <location>
        <begin position="874"/>
        <end position="890"/>
    </location>
</feature>
<feature type="domain" description="ABC transmembrane type-1" evidence="9">
    <location>
        <begin position="373"/>
        <end position="480"/>
    </location>
</feature>
<feature type="transmembrane region" description="Helical" evidence="8">
    <location>
        <begin position="925"/>
        <end position="948"/>
    </location>
</feature>
<dbReference type="Proteomes" id="UP000887574">
    <property type="component" value="Unplaced"/>
</dbReference>
<proteinExistence type="predicted"/>
<dbReference type="InterPro" id="IPR027417">
    <property type="entry name" value="P-loop_NTPase"/>
</dbReference>
<feature type="transmembrane region" description="Helical" evidence="8">
    <location>
        <begin position="128"/>
        <end position="148"/>
    </location>
</feature>
<evidence type="ECO:0000256" key="7">
    <source>
        <dbReference type="SAM" id="MobiDB-lite"/>
    </source>
</evidence>
<organism evidence="10 11">
    <name type="scientific">Ditylenchus dipsaci</name>
    <dbReference type="NCBI Taxonomy" id="166011"/>
    <lineage>
        <taxon>Eukaryota</taxon>
        <taxon>Metazoa</taxon>
        <taxon>Ecdysozoa</taxon>
        <taxon>Nematoda</taxon>
        <taxon>Chromadorea</taxon>
        <taxon>Rhabditida</taxon>
        <taxon>Tylenchina</taxon>
        <taxon>Tylenchomorpha</taxon>
        <taxon>Sphaerularioidea</taxon>
        <taxon>Anguinidae</taxon>
        <taxon>Anguininae</taxon>
        <taxon>Ditylenchus</taxon>
    </lineage>
</organism>
<feature type="transmembrane region" description="Helical" evidence="8">
    <location>
        <begin position="99"/>
        <end position="122"/>
    </location>
</feature>
<dbReference type="SUPFAM" id="SSF52540">
    <property type="entry name" value="P-loop containing nucleoside triphosphate hydrolases"/>
    <property type="match status" value="1"/>
</dbReference>
<keyword evidence="6 8" id="KW-0472">Membrane</keyword>
<feature type="transmembrane region" description="Helical" evidence="8">
    <location>
        <begin position="194"/>
        <end position="216"/>
    </location>
</feature>
<dbReference type="AlphaFoldDB" id="A0A915E4K3"/>
<feature type="compositionally biased region" description="Acidic residues" evidence="7">
    <location>
        <begin position="855"/>
        <end position="866"/>
    </location>
</feature>
<keyword evidence="3" id="KW-0547">Nucleotide-binding</keyword>
<evidence type="ECO:0000256" key="3">
    <source>
        <dbReference type="ARBA" id="ARBA00022741"/>
    </source>
</evidence>
<keyword evidence="10" id="KW-1185">Reference proteome</keyword>
<evidence type="ECO:0000256" key="8">
    <source>
        <dbReference type="SAM" id="Phobius"/>
    </source>
</evidence>
<dbReference type="Gene3D" id="3.40.50.300">
    <property type="entry name" value="P-loop containing nucleotide triphosphate hydrolases"/>
    <property type="match status" value="1"/>
</dbReference>
<dbReference type="SUPFAM" id="SSF90123">
    <property type="entry name" value="ABC transporter transmembrane region"/>
    <property type="match status" value="2"/>
</dbReference>
<evidence type="ECO:0000256" key="4">
    <source>
        <dbReference type="ARBA" id="ARBA00022840"/>
    </source>
</evidence>
<dbReference type="GO" id="GO:0016020">
    <property type="term" value="C:membrane"/>
    <property type="evidence" value="ECO:0007669"/>
    <property type="project" value="InterPro"/>
</dbReference>
<dbReference type="GO" id="GO:0140359">
    <property type="term" value="F:ABC-type transporter activity"/>
    <property type="evidence" value="ECO:0007669"/>
    <property type="project" value="InterPro"/>
</dbReference>
<dbReference type="InterPro" id="IPR036640">
    <property type="entry name" value="ABC1_TM_sf"/>
</dbReference>
<name>A0A915E4K3_9BILA</name>
<feature type="transmembrane region" description="Helical" evidence="8">
    <location>
        <begin position="49"/>
        <end position="78"/>
    </location>
</feature>
<dbReference type="InterPro" id="IPR011527">
    <property type="entry name" value="ABC1_TM_dom"/>
</dbReference>
<protein>
    <submittedName>
        <fullName evidence="11">ABC transmembrane type-1 domain-containing protein</fullName>
    </submittedName>
</protein>
<evidence type="ECO:0000256" key="5">
    <source>
        <dbReference type="ARBA" id="ARBA00022989"/>
    </source>
</evidence>
<dbReference type="GO" id="GO:0005524">
    <property type="term" value="F:ATP binding"/>
    <property type="evidence" value="ECO:0007669"/>
    <property type="project" value="UniProtKB-KW"/>
</dbReference>
<dbReference type="Gene3D" id="1.20.1560.10">
    <property type="entry name" value="ABC transporter type 1, transmembrane domain"/>
    <property type="match status" value="2"/>
</dbReference>
<dbReference type="WBParaSite" id="jg2756">
    <property type="protein sequence ID" value="jg2756"/>
    <property type="gene ID" value="jg2756"/>
</dbReference>
<reference evidence="11" key="1">
    <citation type="submission" date="2022-11" db="UniProtKB">
        <authorList>
            <consortium name="WormBaseParasite"/>
        </authorList>
    </citation>
    <scope>IDENTIFICATION</scope>
</reference>
<feature type="region of interest" description="Disordered" evidence="7">
    <location>
        <begin position="845"/>
        <end position="900"/>
    </location>
</feature>
<evidence type="ECO:0000256" key="6">
    <source>
        <dbReference type="ARBA" id="ARBA00023136"/>
    </source>
</evidence>
<dbReference type="InterPro" id="IPR050173">
    <property type="entry name" value="ABC_transporter_C-like"/>
</dbReference>
<keyword evidence="2 8" id="KW-0812">Transmembrane</keyword>
<evidence type="ECO:0000313" key="11">
    <source>
        <dbReference type="WBParaSite" id="jg2756"/>
    </source>
</evidence>
<feature type="transmembrane region" description="Helical" evidence="8">
    <location>
        <begin position="984"/>
        <end position="1016"/>
    </location>
</feature>
<feature type="transmembrane region" description="Helical" evidence="8">
    <location>
        <begin position="155"/>
        <end position="174"/>
    </location>
</feature>